<keyword evidence="4 6" id="KW-1133">Transmembrane helix</keyword>
<reference evidence="7 8" key="1">
    <citation type="journal article" date="2019" name="Int. J. Syst. Evol. Microbiol.">
        <title>The Global Catalogue of Microorganisms (GCM) 10K type strain sequencing project: providing services to taxonomists for standard genome sequencing and annotation.</title>
        <authorList>
            <consortium name="The Broad Institute Genomics Platform"/>
            <consortium name="The Broad Institute Genome Sequencing Center for Infectious Disease"/>
            <person name="Wu L."/>
            <person name="Ma J."/>
        </authorList>
    </citation>
    <scope>NUCLEOTIDE SEQUENCE [LARGE SCALE GENOMIC DNA]</scope>
    <source>
        <strain evidence="7 8">IBRC-M 10256</strain>
    </source>
</reference>
<dbReference type="Pfam" id="PF00420">
    <property type="entry name" value="Oxidored_q2"/>
    <property type="match status" value="1"/>
</dbReference>
<dbReference type="Gene3D" id="1.10.287.3510">
    <property type="match status" value="1"/>
</dbReference>
<dbReference type="InterPro" id="IPR039428">
    <property type="entry name" value="NUOK/Mnh_C1-like"/>
</dbReference>
<comment type="caution">
    <text evidence="7">The sequence shown here is derived from an EMBL/GenBank/DDBJ whole genome shotgun (WGS) entry which is preliminary data.</text>
</comment>
<dbReference type="NCBIfam" id="NF005621">
    <property type="entry name" value="PRK07375.1-6"/>
    <property type="match status" value="1"/>
</dbReference>
<evidence type="ECO:0000256" key="1">
    <source>
        <dbReference type="ARBA" id="ARBA00004651"/>
    </source>
</evidence>
<feature type="transmembrane region" description="Helical" evidence="6">
    <location>
        <begin position="74"/>
        <end position="98"/>
    </location>
</feature>
<dbReference type="Proteomes" id="UP001595846">
    <property type="component" value="Unassembled WGS sequence"/>
</dbReference>
<keyword evidence="2" id="KW-1003">Cell membrane</keyword>
<evidence type="ECO:0000313" key="8">
    <source>
        <dbReference type="Proteomes" id="UP001595846"/>
    </source>
</evidence>
<dbReference type="NCBIfam" id="NF005624">
    <property type="entry name" value="PRK07375.2-3"/>
    <property type="match status" value="1"/>
</dbReference>
<feature type="transmembrane region" description="Helical" evidence="6">
    <location>
        <begin position="35"/>
        <end position="54"/>
    </location>
</feature>
<accession>A0ABD5NMR8</accession>
<dbReference type="GO" id="GO:0005886">
    <property type="term" value="C:plasma membrane"/>
    <property type="evidence" value="ECO:0007669"/>
    <property type="project" value="UniProtKB-SubCell"/>
</dbReference>
<comment type="subcellular location">
    <subcellularLocation>
        <location evidence="1">Cell membrane</location>
        <topology evidence="1">Multi-pass membrane protein</topology>
    </subcellularLocation>
</comment>
<dbReference type="AlphaFoldDB" id="A0ABD5NMR8"/>
<dbReference type="PANTHER" id="PTHR34583:SF2">
    <property type="entry name" value="ANTIPORTER SUBUNIT MNHC2-RELATED"/>
    <property type="match status" value="1"/>
</dbReference>
<keyword evidence="8" id="KW-1185">Reference proteome</keyword>
<organism evidence="7 8">
    <name type="scientific">Halovivax cerinus</name>
    <dbReference type="NCBI Taxonomy" id="1487865"/>
    <lineage>
        <taxon>Archaea</taxon>
        <taxon>Methanobacteriati</taxon>
        <taxon>Methanobacteriota</taxon>
        <taxon>Stenosarchaea group</taxon>
        <taxon>Halobacteria</taxon>
        <taxon>Halobacteriales</taxon>
        <taxon>Natrialbaceae</taxon>
        <taxon>Halovivax</taxon>
    </lineage>
</organism>
<protein>
    <submittedName>
        <fullName evidence="7">Cation:proton antiporter subunit C</fullName>
    </submittedName>
</protein>
<evidence type="ECO:0000256" key="2">
    <source>
        <dbReference type="ARBA" id="ARBA00022475"/>
    </source>
</evidence>
<evidence type="ECO:0000256" key="4">
    <source>
        <dbReference type="ARBA" id="ARBA00022989"/>
    </source>
</evidence>
<keyword evidence="5 6" id="KW-0472">Membrane</keyword>
<evidence type="ECO:0000313" key="7">
    <source>
        <dbReference type="EMBL" id="MFC3958291.1"/>
    </source>
</evidence>
<proteinExistence type="predicted"/>
<feature type="transmembrane region" description="Helical" evidence="6">
    <location>
        <begin position="6"/>
        <end position="26"/>
    </location>
</feature>
<evidence type="ECO:0000256" key="6">
    <source>
        <dbReference type="SAM" id="Phobius"/>
    </source>
</evidence>
<keyword evidence="3 6" id="KW-0812">Transmembrane</keyword>
<dbReference type="GeneID" id="73904093"/>
<dbReference type="RefSeq" id="WP_256531360.1">
    <property type="nucleotide sequence ID" value="NZ_CP101824.1"/>
</dbReference>
<dbReference type="EMBL" id="JBHSAQ010000003">
    <property type="protein sequence ID" value="MFC3958291.1"/>
    <property type="molecule type" value="Genomic_DNA"/>
</dbReference>
<dbReference type="PANTHER" id="PTHR34583">
    <property type="entry name" value="ANTIPORTER SUBUNIT MNHC2-RELATED"/>
    <property type="match status" value="1"/>
</dbReference>
<evidence type="ECO:0000256" key="5">
    <source>
        <dbReference type="ARBA" id="ARBA00023136"/>
    </source>
</evidence>
<gene>
    <name evidence="7" type="ORF">ACFOUR_07905</name>
</gene>
<sequence>MMELLSTHYNYIVFAILLGVGLYVIIDDENLVKKVIGLNIFQTGIFLFFITISVRDGGVPAVGTGSESAYVNPLPHVLILTAIVVGVSLTALALALVVRIHEEYGTIREDVVAEVLADE</sequence>
<dbReference type="InterPro" id="IPR050601">
    <property type="entry name" value="CPA3_antiporter_subunitC"/>
</dbReference>
<name>A0ABD5NMR8_9EURY</name>
<evidence type="ECO:0000256" key="3">
    <source>
        <dbReference type="ARBA" id="ARBA00022692"/>
    </source>
</evidence>